<dbReference type="InterPro" id="IPR008969">
    <property type="entry name" value="CarboxyPept-like_regulatory"/>
</dbReference>
<keyword evidence="1" id="KW-0812">Transmembrane</keyword>
<evidence type="ECO:0000256" key="1">
    <source>
        <dbReference type="SAM" id="Phobius"/>
    </source>
</evidence>
<keyword evidence="1" id="KW-0472">Membrane</keyword>
<comment type="caution">
    <text evidence="2">The sequence shown here is derived from an EMBL/GenBank/DDBJ whole genome shotgun (WGS) entry which is preliminary data.</text>
</comment>
<sequence length="447" mass="48769">MGISFLFKFRLVFAAAVMIFLTVSAFAQIAQQVIFTFVNGASPVSNLTLFIFFPEQIQPVNLSAGMVWNLGTRTLNVAISQVESNQKVSLPVSIIGPAGTYQISGKLRGQWTQIGQNFESDLITVETTIRGTGAVSVVQSIRSNLQVVAVAKNVALPIAITLEVAGASALVSSAVTANASLAVHIAEALRFLQFIGLGSFRIRRHKPWGKVFNRLTGRAIKNATVRVFEVTFQKLKDTQFTDENGRFGFLISPGSYYLVISKEGFQDVKTAALNVKGGEEAFNIEVALIPESGAIAVAKPLVKFLNSLMKIINILNPWILALGTLASIGILVILPTLFNVIVLLVYVSLDIAKFFLSKKILKSFGRVIDKLTQQPLALVVVRIFDVDKNWLLTSRVTDAYGRFKFLVTPGNYYITCAKEGYRAYASQPLAVTKASLVSWDIILEPGV</sequence>
<dbReference type="Pfam" id="PF13620">
    <property type="entry name" value="CarboxypepD_reg"/>
    <property type="match status" value="2"/>
</dbReference>
<proteinExistence type="predicted"/>
<keyword evidence="1" id="KW-1133">Transmembrane helix</keyword>
<protein>
    <recommendedName>
        <fullName evidence="4">Carboxypeptidase regulatory-like domain-containing protein</fullName>
    </recommendedName>
</protein>
<feature type="transmembrane region" description="Helical" evidence="1">
    <location>
        <begin position="318"/>
        <end position="349"/>
    </location>
</feature>
<evidence type="ECO:0000313" key="2">
    <source>
        <dbReference type="EMBL" id="OGY66750.1"/>
    </source>
</evidence>
<dbReference type="AlphaFoldDB" id="A0A1G1ZSL7"/>
<dbReference type="SUPFAM" id="SSF49464">
    <property type="entry name" value="Carboxypeptidase regulatory domain-like"/>
    <property type="match status" value="2"/>
</dbReference>
<dbReference type="STRING" id="1798409.A3I24_04490"/>
<accession>A0A1G1ZSL7</accession>
<dbReference type="EMBL" id="MHJL01000036">
    <property type="protein sequence ID" value="OGY66750.1"/>
    <property type="molecule type" value="Genomic_DNA"/>
</dbReference>
<name>A0A1G1ZSL7_9BACT</name>
<gene>
    <name evidence="2" type="ORF">A3I24_04490</name>
</gene>
<evidence type="ECO:0008006" key="4">
    <source>
        <dbReference type="Google" id="ProtNLM"/>
    </source>
</evidence>
<reference evidence="2 3" key="1">
    <citation type="journal article" date="2016" name="Nat. Commun.">
        <title>Thousands of microbial genomes shed light on interconnected biogeochemical processes in an aquifer system.</title>
        <authorList>
            <person name="Anantharaman K."/>
            <person name="Brown C.T."/>
            <person name="Hug L.A."/>
            <person name="Sharon I."/>
            <person name="Castelle C.J."/>
            <person name="Probst A.J."/>
            <person name="Thomas B.C."/>
            <person name="Singh A."/>
            <person name="Wilkins M.J."/>
            <person name="Karaoz U."/>
            <person name="Brodie E.L."/>
            <person name="Williams K.H."/>
            <person name="Hubbard S.S."/>
            <person name="Banfield J.F."/>
        </authorList>
    </citation>
    <scope>NUCLEOTIDE SEQUENCE [LARGE SCALE GENOMIC DNA]</scope>
</reference>
<organism evidence="2 3">
    <name type="scientific">Candidatus Harrisonbacteria bacterium RIFCSPLOWO2_02_FULL_41_13b</name>
    <dbReference type="NCBI Taxonomy" id="1798409"/>
    <lineage>
        <taxon>Bacteria</taxon>
        <taxon>Candidatus Harrisoniibacteriota</taxon>
    </lineage>
</organism>
<evidence type="ECO:0000313" key="3">
    <source>
        <dbReference type="Proteomes" id="UP000177690"/>
    </source>
</evidence>
<dbReference type="Gene3D" id="2.60.40.1120">
    <property type="entry name" value="Carboxypeptidase-like, regulatory domain"/>
    <property type="match status" value="2"/>
</dbReference>
<dbReference type="Proteomes" id="UP000177690">
    <property type="component" value="Unassembled WGS sequence"/>
</dbReference>